<dbReference type="Proteomes" id="UP000271925">
    <property type="component" value="Unassembled WGS sequence"/>
</dbReference>
<feature type="signal peptide" evidence="1">
    <location>
        <begin position="1"/>
        <end position="21"/>
    </location>
</feature>
<comment type="caution">
    <text evidence="2">The sequence shown here is derived from an EMBL/GenBank/DDBJ whole genome shotgun (WGS) entry which is preliminary data.</text>
</comment>
<sequence length="300" mass="33477">MKNFIKLLVISAVLVTGEVKAQMPHDAIYMGKGQICVATMYGRSTWTEYWENSLKRSNSNIGTHTTQNVMVMPAIGIAKGLNVILSLPYVWTQTSAGNLLGQKGFQDLSGWLKYRVANTHGFSVHAVVGGSVPVGNYVPDFLPMSIGLQCRTVSGRLIANYKHPQTGIYVNAHGTYSWRSNIKVDRDAYQADDRVYNTREVSVPNAYDAGLRLGVLRKGWQAELWAERTSCTHGDYIRRHDMPFPTNNMQATTVGVYGKFQPKQIGVNARFGYVTDGRNVGQSTNLMVGVLYQFKLWKNQ</sequence>
<dbReference type="RefSeq" id="WP_124877305.1">
    <property type="nucleotide sequence ID" value="NZ_RQJO01000010.1"/>
</dbReference>
<evidence type="ECO:0008006" key="4">
    <source>
        <dbReference type="Google" id="ProtNLM"/>
    </source>
</evidence>
<dbReference type="AlphaFoldDB" id="A0A3P1BIB6"/>
<evidence type="ECO:0000313" key="2">
    <source>
        <dbReference type="EMBL" id="RRB00840.1"/>
    </source>
</evidence>
<feature type="chain" id="PRO_5018072687" description="Transporter" evidence="1">
    <location>
        <begin position="22"/>
        <end position="300"/>
    </location>
</feature>
<keyword evidence="1" id="KW-0732">Signal</keyword>
<proteinExistence type="predicted"/>
<accession>A0A3P1BIB6</accession>
<reference evidence="2 3" key="1">
    <citation type="submission" date="2018-11" db="EMBL/GenBank/DDBJ databases">
        <authorList>
            <person name="Zhou Z."/>
            <person name="Wang G."/>
        </authorList>
    </citation>
    <scope>NUCLEOTIDE SEQUENCE [LARGE SCALE GENOMIC DNA]</scope>
    <source>
        <strain evidence="2 3">KCTC52004</strain>
    </source>
</reference>
<organism evidence="2 3">
    <name type="scientific">Larkinella rosea</name>
    <dbReference type="NCBI Taxonomy" id="2025312"/>
    <lineage>
        <taxon>Bacteria</taxon>
        <taxon>Pseudomonadati</taxon>
        <taxon>Bacteroidota</taxon>
        <taxon>Cytophagia</taxon>
        <taxon>Cytophagales</taxon>
        <taxon>Spirosomataceae</taxon>
        <taxon>Larkinella</taxon>
    </lineage>
</organism>
<evidence type="ECO:0000256" key="1">
    <source>
        <dbReference type="SAM" id="SignalP"/>
    </source>
</evidence>
<name>A0A3P1BIB6_9BACT</name>
<evidence type="ECO:0000313" key="3">
    <source>
        <dbReference type="Proteomes" id="UP000271925"/>
    </source>
</evidence>
<protein>
    <recommendedName>
        <fullName evidence="4">Transporter</fullName>
    </recommendedName>
</protein>
<dbReference type="EMBL" id="RQJO01000010">
    <property type="protein sequence ID" value="RRB00840.1"/>
    <property type="molecule type" value="Genomic_DNA"/>
</dbReference>
<dbReference type="OrthoDB" id="5562884at2"/>
<gene>
    <name evidence="2" type="ORF">EHT25_21845</name>
</gene>
<keyword evidence="3" id="KW-1185">Reference proteome</keyword>